<dbReference type="GO" id="GO:0004089">
    <property type="term" value="F:carbonate dehydratase activity"/>
    <property type="evidence" value="ECO:0007669"/>
    <property type="project" value="InterPro"/>
</dbReference>
<dbReference type="GO" id="GO:0008270">
    <property type="term" value="F:zinc ion binding"/>
    <property type="evidence" value="ECO:0007669"/>
    <property type="project" value="InterPro"/>
</dbReference>
<protein>
    <submittedName>
        <fullName evidence="3">Alpha carbonic anhydrase domain, carbonic anhydrase, alpha-class</fullName>
    </submittedName>
</protein>
<dbReference type="PROSITE" id="PS51144">
    <property type="entry name" value="ALPHA_CA_2"/>
    <property type="match status" value="1"/>
</dbReference>
<dbReference type="CDD" id="cd03124">
    <property type="entry name" value="alpha_CA_prokaryotic_like"/>
    <property type="match status" value="1"/>
</dbReference>
<dbReference type="SMART" id="SM01057">
    <property type="entry name" value="Carb_anhydrase"/>
    <property type="match status" value="1"/>
</dbReference>
<dbReference type="Proteomes" id="UP001056384">
    <property type="component" value="Chromosome 8"/>
</dbReference>
<evidence type="ECO:0000256" key="1">
    <source>
        <dbReference type="SAM" id="SignalP"/>
    </source>
</evidence>
<organism evidence="3 4">
    <name type="scientific">Septoria linicola</name>
    <dbReference type="NCBI Taxonomy" id="215465"/>
    <lineage>
        <taxon>Eukaryota</taxon>
        <taxon>Fungi</taxon>
        <taxon>Dikarya</taxon>
        <taxon>Ascomycota</taxon>
        <taxon>Pezizomycotina</taxon>
        <taxon>Dothideomycetes</taxon>
        <taxon>Dothideomycetidae</taxon>
        <taxon>Mycosphaerellales</taxon>
        <taxon>Mycosphaerellaceae</taxon>
        <taxon>Septoria</taxon>
    </lineage>
</organism>
<feature type="domain" description="Alpha-carbonic anhydrase" evidence="2">
    <location>
        <begin position="43"/>
        <end position="278"/>
    </location>
</feature>
<dbReference type="InterPro" id="IPR041891">
    <property type="entry name" value="Alpha_CA_prokaryot-like"/>
</dbReference>
<name>A0A9Q9B2G0_9PEZI</name>
<dbReference type="EMBL" id="CP099425">
    <property type="protein sequence ID" value="USW56187.1"/>
    <property type="molecule type" value="Genomic_DNA"/>
</dbReference>
<gene>
    <name evidence="3" type="ORF">Slin15195_G095060</name>
</gene>
<dbReference type="OrthoDB" id="429145at2759"/>
<keyword evidence="1" id="KW-0732">Signal</keyword>
<dbReference type="AlphaFoldDB" id="A0A9Q9B2G0"/>
<feature type="chain" id="PRO_5040108161" evidence="1">
    <location>
        <begin position="20"/>
        <end position="278"/>
    </location>
</feature>
<proteinExistence type="predicted"/>
<sequence>MGFSKSLRNIAILAGLAAACPQLAHQRLAKRQGTNGTLEEDPRFWAYEASYDWGRLDPDWVLCQTGAEQSPIPLRLDQGLSRYHVMNFQYPTNVSGYFYNWGYGPAYSIDHPEGDYTTLPSVEFDEDNKNETVYLASWHIHSPADHTVQGDRSKAELHLVHADAEGHERAVMAIRIDPGNSDSQFFRQLPTMIGFNSTDEHRLEVPMNLNLALNEVNNFADFWTYKGSLTSPPCTEGLRWFVARNIMFVSDQQMQDILRVSTFSARTEQEVWRHDINV</sequence>
<dbReference type="Gene3D" id="3.10.200.10">
    <property type="entry name" value="Alpha carbonic anhydrase"/>
    <property type="match status" value="1"/>
</dbReference>
<evidence type="ECO:0000313" key="3">
    <source>
        <dbReference type="EMBL" id="USW56187.1"/>
    </source>
</evidence>
<dbReference type="InterPro" id="IPR023561">
    <property type="entry name" value="Carbonic_anhydrase_a-class"/>
</dbReference>
<dbReference type="InterPro" id="IPR036398">
    <property type="entry name" value="CA_dom_sf"/>
</dbReference>
<dbReference type="PANTHER" id="PTHR18952">
    <property type="entry name" value="CARBONIC ANHYDRASE"/>
    <property type="match status" value="1"/>
</dbReference>
<evidence type="ECO:0000313" key="4">
    <source>
        <dbReference type="Proteomes" id="UP001056384"/>
    </source>
</evidence>
<evidence type="ECO:0000259" key="2">
    <source>
        <dbReference type="PROSITE" id="PS51144"/>
    </source>
</evidence>
<dbReference type="InterPro" id="IPR001148">
    <property type="entry name" value="CA_dom"/>
</dbReference>
<dbReference type="PROSITE" id="PS51257">
    <property type="entry name" value="PROKAR_LIPOPROTEIN"/>
    <property type="match status" value="1"/>
</dbReference>
<feature type="signal peptide" evidence="1">
    <location>
        <begin position="1"/>
        <end position="19"/>
    </location>
</feature>
<reference evidence="3" key="1">
    <citation type="submission" date="2022-06" db="EMBL/GenBank/DDBJ databases">
        <title>Complete genome sequences of two strains of the flax pathogen Septoria linicola.</title>
        <authorList>
            <person name="Lapalu N."/>
            <person name="Simon A."/>
            <person name="Demenou B."/>
            <person name="Paumier D."/>
            <person name="Guillot M.-P."/>
            <person name="Gout L."/>
            <person name="Valade R."/>
        </authorList>
    </citation>
    <scope>NUCLEOTIDE SEQUENCE</scope>
    <source>
        <strain evidence="3">SE15195</strain>
    </source>
</reference>
<keyword evidence="4" id="KW-1185">Reference proteome</keyword>
<dbReference type="Pfam" id="PF00194">
    <property type="entry name" value="Carb_anhydrase"/>
    <property type="match status" value="1"/>
</dbReference>
<dbReference type="SUPFAM" id="SSF51069">
    <property type="entry name" value="Carbonic anhydrase"/>
    <property type="match status" value="1"/>
</dbReference>
<dbReference type="PANTHER" id="PTHR18952:SF274">
    <property type="entry name" value="ALPHA-CARBONIC ANHYDRASE DOMAIN-CONTAINING PROTEIN"/>
    <property type="match status" value="1"/>
</dbReference>
<accession>A0A9Q9B2G0</accession>